<dbReference type="Proteomes" id="UP000051330">
    <property type="component" value="Unassembled WGS sequence"/>
</dbReference>
<comment type="caution">
    <text evidence="20">The sequence shown here is derived from an EMBL/GenBank/DDBJ whole genome shotgun (WGS) entry which is preliminary data.</text>
</comment>
<dbReference type="GO" id="GO:0005524">
    <property type="term" value="F:ATP binding"/>
    <property type="evidence" value="ECO:0007669"/>
    <property type="project" value="UniProtKB-KW"/>
</dbReference>
<dbReference type="Pfam" id="PF00224">
    <property type="entry name" value="PK"/>
    <property type="match status" value="1"/>
</dbReference>
<dbReference type="GO" id="GO:0016301">
    <property type="term" value="F:kinase activity"/>
    <property type="evidence" value="ECO:0007669"/>
    <property type="project" value="UniProtKB-KW"/>
</dbReference>
<comment type="similarity">
    <text evidence="4 17">Belongs to the pyruvate kinase family.</text>
</comment>
<dbReference type="Gene3D" id="3.20.20.60">
    <property type="entry name" value="Phosphoenolpyruvate-binding domains"/>
    <property type="match status" value="1"/>
</dbReference>
<dbReference type="AlphaFoldDB" id="A0A0R1NAC6"/>
<dbReference type="InterPro" id="IPR036918">
    <property type="entry name" value="Pyrv_Knase_C_sf"/>
</dbReference>
<dbReference type="GO" id="GO:0000287">
    <property type="term" value="F:magnesium ion binding"/>
    <property type="evidence" value="ECO:0007669"/>
    <property type="project" value="UniProtKB-UniRule"/>
</dbReference>
<comment type="pathway">
    <text evidence="2 17">Carbohydrate degradation; glycolysis; pyruvate from D-glyceraldehyde 3-phosphate: step 5/5.</text>
</comment>
<evidence type="ECO:0000256" key="11">
    <source>
        <dbReference type="ARBA" id="ARBA00022840"/>
    </source>
</evidence>
<comment type="catalytic activity">
    <reaction evidence="17">
        <text>pyruvate + ATP = phosphoenolpyruvate + ADP + H(+)</text>
        <dbReference type="Rhea" id="RHEA:18157"/>
        <dbReference type="ChEBI" id="CHEBI:15361"/>
        <dbReference type="ChEBI" id="CHEBI:15378"/>
        <dbReference type="ChEBI" id="CHEBI:30616"/>
        <dbReference type="ChEBI" id="CHEBI:58702"/>
        <dbReference type="ChEBI" id="CHEBI:456216"/>
        <dbReference type="EC" id="2.7.1.40"/>
    </reaction>
</comment>
<feature type="domain" description="Pyruvate kinase barrel" evidence="18">
    <location>
        <begin position="1"/>
        <end position="327"/>
    </location>
</feature>
<keyword evidence="13" id="KW-0630">Potassium</keyword>
<evidence type="ECO:0000256" key="13">
    <source>
        <dbReference type="ARBA" id="ARBA00022958"/>
    </source>
</evidence>
<evidence type="ECO:0000256" key="10">
    <source>
        <dbReference type="ARBA" id="ARBA00022777"/>
    </source>
</evidence>
<evidence type="ECO:0000256" key="6">
    <source>
        <dbReference type="ARBA" id="ARBA00018587"/>
    </source>
</evidence>
<evidence type="ECO:0000256" key="9">
    <source>
        <dbReference type="ARBA" id="ARBA00022741"/>
    </source>
</evidence>
<comment type="similarity">
    <text evidence="3">In the C-terminal section; belongs to the PEP-utilizing enzyme family.</text>
</comment>
<evidence type="ECO:0000256" key="7">
    <source>
        <dbReference type="ARBA" id="ARBA00022679"/>
    </source>
</evidence>
<keyword evidence="11" id="KW-0067">ATP-binding</keyword>
<dbReference type="NCBIfam" id="NF004491">
    <property type="entry name" value="PRK05826.1"/>
    <property type="match status" value="1"/>
</dbReference>
<dbReference type="GO" id="GO:0030955">
    <property type="term" value="F:potassium ion binding"/>
    <property type="evidence" value="ECO:0007669"/>
    <property type="project" value="UniProtKB-UniRule"/>
</dbReference>
<accession>A0A0R1NAC6</accession>
<dbReference type="STRING" id="1423792.FD09_GL001932"/>
<keyword evidence="9" id="KW-0547">Nucleotide-binding</keyword>
<evidence type="ECO:0000313" key="21">
    <source>
        <dbReference type="Proteomes" id="UP000051330"/>
    </source>
</evidence>
<dbReference type="OrthoDB" id="9812123at2"/>
<proteinExistence type="inferred from homology"/>
<keyword evidence="14 17" id="KW-0324">Glycolysis</keyword>
<dbReference type="SUPFAM" id="SSF50800">
    <property type="entry name" value="PK beta-barrel domain-like"/>
    <property type="match status" value="1"/>
</dbReference>
<dbReference type="NCBIfam" id="TIGR01064">
    <property type="entry name" value="pyruv_kin"/>
    <property type="match status" value="1"/>
</dbReference>
<protein>
    <recommendedName>
        <fullName evidence="6 16">Pyruvate kinase</fullName>
        <ecNumber evidence="5 16">2.7.1.40</ecNumber>
    </recommendedName>
</protein>
<keyword evidence="7 17" id="KW-0808">Transferase</keyword>
<dbReference type="FunFam" id="2.40.33.10:FF:000001">
    <property type="entry name" value="Pyruvate kinase"/>
    <property type="match status" value="1"/>
</dbReference>
<dbReference type="InterPro" id="IPR015795">
    <property type="entry name" value="Pyrv_Knase_C"/>
</dbReference>
<dbReference type="Pfam" id="PF02887">
    <property type="entry name" value="PK_C"/>
    <property type="match status" value="1"/>
</dbReference>
<evidence type="ECO:0000256" key="5">
    <source>
        <dbReference type="ARBA" id="ARBA00012142"/>
    </source>
</evidence>
<evidence type="ECO:0000256" key="3">
    <source>
        <dbReference type="ARBA" id="ARBA00006237"/>
    </source>
</evidence>
<dbReference type="Gene3D" id="3.40.1380.20">
    <property type="entry name" value="Pyruvate kinase, C-terminal domain"/>
    <property type="match status" value="1"/>
</dbReference>
<dbReference type="PATRIC" id="fig|1423792.3.peg.1960"/>
<dbReference type="SUPFAM" id="SSF51621">
    <property type="entry name" value="Phosphoenolpyruvate/pyruvate domain"/>
    <property type="match status" value="1"/>
</dbReference>
<dbReference type="InterPro" id="IPR015813">
    <property type="entry name" value="Pyrv/PenolPyrv_kinase-like_dom"/>
</dbReference>
<dbReference type="InterPro" id="IPR015806">
    <property type="entry name" value="Pyrv_Knase_insert_dom_sf"/>
</dbReference>
<dbReference type="InterPro" id="IPR011037">
    <property type="entry name" value="Pyrv_Knase-like_insert_dom_sf"/>
</dbReference>
<keyword evidence="12 17" id="KW-0460">Magnesium</keyword>
<evidence type="ECO:0000256" key="14">
    <source>
        <dbReference type="ARBA" id="ARBA00023152"/>
    </source>
</evidence>
<dbReference type="InterPro" id="IPR040442">
    <property type="entry name" value="Pyrv_kinase-like_dom_sf"/>
</dbReference>
<sequence length="477" mass="51667">MRRTKIVSTVGPAANTTDIMVQLINAGADIFRFNFSHGDHEEQLGRVKKAKEAMSVTGKRVGLMLDTKGAEIRSSDVHEDGKIHFAVGDKVRIGMDASIWTSKELIGVSYPGLYDDVHVGGHVLFDDGLLDMKILEKDDSKRELVTVVENAGDLGGKKGVNAPGVAINLPGLTDKDRDDITWGLQQGFNYISASFVRKPSDVKDIRDLVDAGPNPHVMIIPKIESQEGIDNADAILKVADGLMVARGDMGVEIPFEEVPKVQKSLIRKANLAHKPVITATQMLNSMQENPRPTRAEVADVANSVYDGTDATMLSGESANGKYPVEAVTAMAKIDEASDDDLPQHSVVMDVFNANDSITDTLGYSVVSAAERVGAKAIVAVTANGFTARSISRFRPNIPLIALTFTQEVADSLILTWGTKPIVIDDTENINEIYAIAEKVAMSENIVKKGDRMVITLGVPFGRSHHTNNMYVMEIGEE</sequence>
<evidence type="ECO:0000259" key="18">
    <source>
        <dbReference type="Pfam" id="PF00224"/>
    </source>
</evidence>
<dbReference type="GO" id="GO:0004743">
    <property type="term" value="F:pyruvate kinase activity"/>
    <property type="evidence" value="ECO:0007669"/>
    <property type="project" value="UniProtKB-UniRule"/>
</dbReference>
<name>A0A0R1NAC6_9LACO</name>
<evidence type="ECO:0000256" key="1">
    <source>
        <dbReference type="ARBA" id="ARBA00001958"/>
    </source>
</evidence>
<keyword evidence="8" id="KW-0479">Metal-binding</keyword>
<keyword evidence="10 17" id="KW-0418">Kinase</keyword>
<evidence type="ECO:0000313" key="20">
    <source>
        <dbReference type="EMBL" id="KRL13899.1"/>
    </source>
</evidence>
<dbReference type="InterPro" id="IPR018209">
    <property type="entry name" value="Pyrv_Knase_AS"/>
</dbReference>
<keyword evidence="21" id="KW-1185">Reference proteome</keyword>
<feature type="domain" description="Pyruvate kinase C-terminal" evidence="19">
    <location>
        <begin position="360"/>
        <end position="472"/>
    </location>
</feature>
<evidence type="ECO:0000256" key="12">
    <source>
        <dbReference type="ARBA" id="ARBA00022842"/>
    </source>
</evidence>
<reference evidence="20 21" key="1">
    <citation type="journal article" date="2015" name="Genome Announc.">
        <title>Expanding the biotechnology potential of lactobacilli through comparative genomics of 213 strains and associated genera.</title>
        <authorList>
            <person name="Sun Z."/>
            <person name="Harris H.M."/>
            <person name="McCann A."/>
            <person name="Guo C."/>
            <person name="Argimon S."/>
            <person name="Zhang W."/>
            <person name="Yang X."/>
            <person name="Jeffery I.B."/>
            <person name="Cooney J.C."/>
            <person name="Kagawa T.F."/>
            <person name="Liu W."/>
            <person name="Song Y."/>
            <person name="Salvetti E."/>
            <person name="Wrobel A."/>
            <person name="Rasinkangas P."/>
            <person name="Parkhill J."/>
            <person name="Rea M.C."/>
            <person name="O'Sullivan O."/>
            <person name="Ritari J."/>
            <person name="Douillard F.P."/>
            <person name="Paul Ross R."/>
            <person name="Yang R."/>
            <person name="Briner A.E."/>
            <person name="Felis G.E."/>
            <person name="de Vos W.M."/>
            <person name="Barrangou R."/>
            <person name="Klaenhammer T.R."/>
            <person name="Caufield P.W."/>
            <person name="Cui Y."/>
            <person name="Zhang H."/>
            <person name="O'Toole P.W."/>
        </authorList>
    </citation>
    <scope>NUCLEOTIDE SEQUENCE [LARGE SCALE GENOMIC DNA]</scope>
    <source>
        <strain evidence="20 21">DSM 12744</strain>
    </source>
</reference>
<gene>
    <name evidence="20" type="ORF">FD09_GL001932</name>
</gene>
<evidence type="ECO:0000259" key="19">
    <source>
        <dbReference type="Pfam" id="PF02887"/>
    </source>
</evidence>
<dbReference type="PROSITE" id="PS00110">
    <property type="entry name" value="PYRUVATE_KINASE"/>
    <property type="match status" value="1"/>
</dbReference>
<evidence type="ECO:0000256" key="8">
    <source>
        <dbReference type="ARBA" id="ARBA00022723"/>
    </source>
</evidence>
<evidence type="ECO:0000256" key="17">
    <source>
        <dbReference type="RuleBase" id="RU000504"/>
    </source>
</evidence>
<dbReference type="UniPathway" id="UPA00109">
    <property type="reaction ID" value="UER00188"/>
</dbReference>
<dbReference type="InterPro" id="IPR001697">
    <property type="entry name" value="Pyr_Knase"/>
</dbReference>
<dbReference type="EMBL" id="AZEC01000003">
    <property type="protein sequence ID" value="KRL13899.1"/>
    <property type="molecule type" value="Genomic_DNA"/>
</dbReference>
<keyword evidence="15 20" id="KW-0670">Pyruvate</keyword>
<comment type="cofactor">
    <cofactor evidence="1">
        <name>K(+)</name>
        <dbReference type="ChEBI" id="CHEBI:29103"/>
    </cofactor>
</comment>
<dbReference type="SUPFAM" id="SSF52935">
    <property type="entry name" value="PK C-terminal domain-like"/>
    <property type="match status" value="1"/>
</dbReference>
<dbReference type="EC" id="2.7.1.40" evidence="5 16"/>
<dbReference type="Gene3D" id="2.40.33.10">
    <property type="entry name" value="PK beta-barrel domain-like"/>
    <property type="match status" value="1"/>
</dbReference>
<evidence type="ECO:0000256" key="2">
    <source>
        <dbReference type="ARBA" id="ARBA00004997"/>
    </source>
</evidence>
<dbReference type="PANTHER" id="PTHR11817">
    <property type="entry name" value="PYRUVATE KINASE"/>
    <property type="match status" value="1"/>
</dbReference>
<evidence type="ECO:0000256" key="16">
    <source>
        <dbReference type="NCBIfam" id="TIGR01064"/>
    </source>
</evidence>
<organism evidence="20 21">
    <name type="scientific">Schleiferilactobacillus perolens DSM 12744</name>
    <dbReference type="NCBI Taxonomy" id="1423792"/>
    <lineage>
        <taxon>Bacteria</taxon>
        <taxon>Bacillati</taxon>
        <taxon>Bacillota</taxon>
        <taxon>Bacilli</taxon>
        <taxon>Lactobacillales</taxon>
        <taxon>Lactobacillaceae</taxon>
        <taxon>Schleiferilactobacillus</taxon>
    </lineage>
</organism>
<evidence type="ECO:0000256" key="15">
    <source>
        <dbReference type="ARBA" id="ARBA00023317"/>
    </source>
</evidence>
<evidence type="ECO:0000256" key="4">
    <source>
        <dbReference type="ARBA" id="ARBA00008663"/>
    </source>
</evidence>
<dbReference type="InterPro" id="IPR015793">
    <property type="entry name" value="Pyrv_Knase_brl"/>
</dbReference>
<dbReference type="NCBIfam" id="NF004978">
    <property type="entry name" value="PRK06354.1"/>
    <property type="match status" value="1"/>
</dbReference>
<dbReference type="PRINTS" id="PR01050">
    <property type="entry name" value="PYRUVTKNASE"/>
</dbReference>